<dbReference type="PANTHER" id="PTHR34387:SF1">
    <property type="entry name" value="PERIPLASMIC IMMUNOGENIC PROTEIN"/>
    <property type="match status" value="1"/>
</dbReference>
<reference evidence="2 3" key="1">
    <citation type="submission" date="2019-03" db="EMBL/GenBank/DDBJ databases">
        <authorList>
            <person name="Kim M.K.M."/>
        </authorList>
    </citation>
    <scope>NUCLEOTIDE SEQUENCE [LARGE SCALE GENOMIC DNA]</scope>
    <source>
        <strain evidence="2 3">17J68-15</strain>
    </source>
</reference>
<gene>
    <name evidence="2" type="ORF">E0486_02345</name>
</gene>
<dbReference type="Proteomes" id="UP000295164">
    <property type="component" value="Unassembled WGS sequence"/>
</dbReference>
<feature type="signal peptide" evidence="1">
    <location>
        <begin position="1"/>
        <end position="23"/>
    </location>
</feature>
<dbReference type="InterPro" id="IPR052022">
    <property type="entry name" value="26kDa_periplasmic_antigen"/>
</dbReference>
<keyword evidence="3" id="KW-1185">Reference proteome</keyword>
<dbReference type="EMBL" id="SKFH01000002">
    <property type="protein sequence ID" value="TCZ74485.1"/>
    <property type="molecule type" value="Genomic_DNA"/>
</dbReference>
<dbReference type="Pfam" id="PF04402">
    <property type="entry name" value="SIMPL"/>
    <property type="match status" value="1"/>
</dbReference>
<dbReference type="PANTHER" id="PTHR34387">
    <property type="entry name" value="SLR1258 PROTEIN"/>
    <property type="match status" value="1"/>
</dbReference>
<accession>A0A4R4E9K3</accession>
<protein>
    <submittedName>
        <fullName evidence="2">SIMPL domain-containing protein</fullName>
    </submittedName>
</protein>
<name>A0A4R4E9K3_9BACT</name>
<evidence type="ECO:0000256" key="1">
    <source>
        <dbReference type="SAM" id="SignalP"/>
    </source>
</evidence>
<evidence type="ECO:0000313" key="2">
    <source>
        <dbReference type="EMBL" id="TCZ74485.1"/>
    </source>
</evidence>
<organism evidence="2 3">
    <name type="scientific">Flaviaesturariibacter aridisoli</name>
    <dbReference type="NCBI Taxonomy" id="2545761"/>
    <lineage>
        <taxon>Bacteria</taxon>
        <taxon>Pseudomonadati</taxon>
        <taxon>Bacteroidota</taxon>
        <taxon>Chitinophagia</taxon>
        <taxon>Chitinophagales</taxon>
        <taxon>Chitinophagaceae</taxon>
        <taxon>Flaviaestuariibacter</taxon>
    </lineage>
</organism>
<dbReference type="AlphaFoldDB" id="A0A4R4E9K3"/>
<dbReference type="InterPro" id="IPR007497">
    <property type="entry name" value="SIMPL/DUF541"/>
</dbReference>
<comment type="caution">
    <text evidence="2">The sequence shown here is derived from an EMBL/GenBank/DDBJ whole genome shotgun (WGS) entry which is preliminary data.</text>
</comment>
<keyword evidence="1" id="KW-0732">Signal</keyword>
<feature type="chain" id="PRO_5020234130" evidence="1">
    <location>
        <begin position="24"/>
        <end position="244"/>
    </location>
</feature>
<dbReference type="GO" id="GO:0006974">
    <property type="term" value="P:DNA damage response"/>
    <property type="evidence" value="ECO:0007669"/>
    <property type="project" value="TreeGrafter"/>
</dbReference>
<sequence>MQKRMKNILLLSALLLGGIGASAQNVNPNPYPRTITVTGSAEEEVTPDEIYVNVDLKEYEKKGQGKIALDVIRRDFLASARAVGIPDSLVTIAAYDGNNGNPWWQRKKKKEELYASITYQVKLKSSKLMDDLVARLDDNATQNFYISRVDHSRLADYRKQLKIKATQAAKEKAQYLAQSIGEQVSVAVTINEPVEYGGPIIYNRAAMASNVVMKDAAGSPDDANQPDFKKIKLKYDVTVVFALK</sequence>
<proteinExistence type="predicted"/>
<dbReference type="Gene3D" id="3.30.110.170">
    <property type="entry name" value="Protein of unknown function (DUF541), domain 1"/>
    <property type="match status" value="1"/>
</dbReference>
<evidence type="ECO:0000313" key="3">
    <source>
        <dbReference type="Proteomes" id="UP000295164"/>
    </source>
</evidence>
<dbReference type="OrthoDB" id="1242975at2"/>